<sequence>MRSANTLDDSQAPVPPVGATPDAAGTPPSGAEAAAAPLRIAIVTETFPPEINGVAHTLHQMVQSMLGRGHRVHLVRPRQHKADQGSLEPREGLVEQLTPGLPLPGYKGLHLGLPAGRDIRAAWRRERPDVLYLATEGPLGHSALSAARALGIPVISGFHTNFHSYSRYYGIGFLEPLIGAYLRRFHRRTHCTLVPTTALRDDLHERGFGTCRVLARGVDTTLFSPTRRDPELRREWGLDEDDIAVIYVGRLAAEKNLQLAVDAFRAMQQHQPRARFVLVGDGPEAQRLRREHPDLILVGVRTGEPLARHYASGDVFLFPSTSDTFGNVVLEAMASGLVVVSYDYAAARENLGHGESGILAPFDEPEHFVQAAEGLMQAPETIPPMGRRARAAAESVDWKCEHDRLEALFQEYAREDAP</sequence>
<dbReference type="STRING" id="195064.SAMN05421721_11032"/>
<dbReference type="GO" id="GO:0016757">
    <property type="term" value="F:glycosyltransferase activity"/>
    <property type="evidence" value="ECO:0007669"/>
    <property type="project" value="UniProtKB-ARBA"/>
</dbReference>
<dbReference type="InterPro" id="IPR028098">
    <property type="entry name" value="Glyco_trans_4-like_N"/>
</dbReference>
<evidence type="ECO:0000313" key="3">
    <source>
        <dbReference type="EMBL" id="SFM56522.1"/>
    </source>
</evidence>
<evidence type="ECO:0000256" key="1">
    <source>
        <dbReference type="SAM" id="MobiDB-lite"/>
    </source>
</evidence>
<reference evidence="3 4" key="1">
    <citation type="submission" date="2016-10" db="EMBL/GenBank/DDBJ databases">
        <authorList>
            <person name="de Groot N.N."/>
        </authorList>
    </citation>
    <scope>NUCLEOTIDE SEQUENCE [LARGE SCALE GENOMIC DNA]</scope>
    <source>
        <strain evidence="3 4">DSM 4180</strain>
    </source>
</reference>
<dbReference type="InterPro" id="IPR050194">
    <property type="entry name" value="Glycosyltransferase_grp1"/>
</dbReference>
<dbReference type="Gene3D" id="3.40.50.2000">
    <property type="entry name" value="Glycogen Phosphorylase B"/>
    <property type="match status" value="2"/>
</dbReference>
<dbReference type="OrthoDB" id="9802525at2"/>
<dbReference type="SUPFAM" id="SSF53756">
    <property type="entry name" value="UDP-Glycosyltransferase/glycogen phosphorylase"/>
    <property type="match status" value="1"/>
</dbReference>
<dbReference type="AlphaFoldDB" id="A0A1I4RWB5"/>
<organism evidence="3 4">
    <name type="scientific">Ectothiorhodospira mobilis</name>
    <dbReference type="NCBI Taxonomy" id="195064"/>
    <lineage>
        <taxon>Bacteria</taxon>
        <taxon>Pseudomonadati</taxon>
        <taxon>Pseudomonadota</taxon>
        <taxon>Gammaproteobacteria</taxon>
        <taxon>Chromatiales</taxon>
        <taxon>Ectothiorhodospiraceae</taxon>
        <taxon>Ectothiorhodospira</taxon>
    </lineage>
</organism>
<evidence type="ECO:0000259" key="2">
    <source>
        <dbReference type="Pfam" id="PF13439"/>
    </source>
</evidence>
<keyword evidence="3" id="KW-0808">Transferase</keyword>
<proteinExistence type="predicted"/>
<dbReference type="PANTHER" id="PTHR45947:SF3">
    <property type="entry name" value="SULFOQUINOVOSYL TRANSFERASE SQD2"/>
    <property type="match status" value="1"/>
</dbReference>
<dbReference type="Proteomes" id="UP000199556">
    <property type="component" value="Unassembled WGS sequence"/>
</dbReference>
<dbReference type="RefSeq" id="WP_090485869.1">
    <property type="nucleotide sequence ID" value="NZ_FOUO01000010.1"/>
</dbReference>
<dbReference type="EMBL" id="FOUO01000010">
    <property type="protein sequence ID" value="SFM56522.1"/>
    <property type="molecule type" value="Genomic_DNA"/>
</dbReference>
<dbReference type="Pfam" id="PF13692">
    <property type="entry name" value="Glyco_trans_1_4"/>
    <property type="match status" value="1"/>
</dbReference>
<keyword evidence="4" id="KW-1185">Reference proteome</keyword>
<gene>
    <name evidence="3" type="ORF">SAMN05421721_11032</name>
</gene>
<protein>
    <submittedName>
        <fullName evidence="3">Glycosyltransferase involved in cell wall bisynthesis</fullName>
    </submittedName>
</protein>
<feature type="region of interest" description="Disordered" evidence="1">
    <location>
        <begin position="1"/>
        <end position="32"/>
    </location>
</feature>
<dbReference type="PANTHER" id="PTHR45947">
    <property type="entry name" value="SULFOQUINOVOSYL TRANSFERASE SQD2"/>
    <property type="match status" value="1"/>
</dbReference>
<accession>A0A1I4RWB5</accession>
<name>A0A1I4RWB5_ECTMO</name>
<dbReference type="CDD" id="cd03814">
    <property type="entry name" value="GT4-like"/>
    <property type="match status" value="1"/>
</dbReference>
<feature type="domain" description="Glycosyltransferase subfamily 4-like N-terminal" evidence="2">
    <location>
        <begin position="51"/>
        <end position="221"/>
    </location>
</feature>
<dbReference type="Pfam" id="PF13439">
    <property type="entry name" value="Glyco_transf_4"/>
    <property type="match status" value="1"/>
</dbReference>
<evidence type="ECO:0000313" key="4">
    <source>
        <dbReference type="Proteomes" id="UP000199556"/>
    </source>
</evidence>